<keyword evidence="3" id="KW-0378">Hydrolase</keyword>
<evidence type="ECO:0000256" key="3">
    <source>
        <dbReference type="ARBA" id="ARBA00022801"/>
    </source>
</evidence>
<dbReference type="AlphaFoldDB" id="A0AA42B994"/>
<comment type="caution">
    <text evidence="7">The sequence shown here is derived from an EMBL/GenBank/DDBJ whole genome shotgun (WGS) entry which is preliminary data.</text>
</comment>
<dbReference type="PANTHER" id="PTHR30471:SF6">
    <property type="entry name" value="UPF0758 PROTEIN VC_0510"/>
    <property type="match status" value="1"/>
</dbReference>
<dbReference type="GO" id="GO:0008237">
    <property type="term" value="F:metallopeptidase activity"/>
    <property type="evidence" value="ECO:0007669"/>
    <property type="project" value="UniProtKB-KW"/>
</dbReference>
<evidence type="ECO:0000256" key="4">
    <source>
        <dbReference type="ARBA" id="ARBA00022833"/>
    </source>
</evidence>
<dbReference type="RefSeq" id="WP_251262442.1">
    <property type="nucleotide sequence ID" value="NZ_JAMQGP010000008.1"/>
</dbReference>
<evidence type="ECO:0000313" key="7">
    <source>
        <dbReference type="EMBL" id="MCM2680966.1"/>
    </source>
</evidence>
<dbReference type="Gene3D" id="3.40.140.10">
    <property type="entry name" value="Cytidine Deaminase, domain 2"/>
    <property type="match status" value="1"/>
</dbReference>
<dbReference type="InterPro" id="IPR025657">
    <property type="entry name" value="RadC_JAB"/>
</dbReference>
<dbReference type="InterPro" id="IPR001405">
    <property type="entry name" value="UPF0758"/>
</dbReference>
<evidence type="ECO:0000256" key="1">
    <source>
        <dbReference type="ARBA" id="ARBA00022670"/>
    </source>
</evidence>
<dbReference type="PANTHER" id="PTHR30471">
    <property type="entry name" value="DNA REPAIR PROTEIN RADC"/>
    <property type="match status" value="1"/>
</dbReference>
<dbReference type="GO" id="GO:0006508">
    <property type="term" value="P:proteolysis"/>
    <property type="evidence" value="ECO:0007669"/>
    <property type="project" value="UniProtKB-KW"/>
</dbReference>
<dbReference type="InterPro" id="IPR037518">
    <property type="entry name" value="MPN"/>
</dbReference>
<keyword evidence="5" id="KW-0482">Metalloprotease</keyword>
<evidence type="ECO:0000313" key="8">
    <source>
        <dbReference type="Proteomes" id="UP001165393"/>
    </source>
</evidence>
<reference evidence="7 8" key="1">
    <citation type="journal article" date="2013" name="Antonie Van Leeuwenhoek">
        <title>Echinimonas agarilytica gen. nov., sp. nov., a new gammaproteobacterium isolated from the sea urchin Strongylocentrotus intermedius.</title>
        <authorList>
            <person name="Nedashkovskaya O.I."/>
            <person name="Stenkova A.M."/>
            <person name="Zhukova N.V."/>
            <person name="Van Trappen S."/>
            <person name="Lee J.S."/>
            <person name="Kim S.B."/>
        </authorList>
    </citation>
    <scope>NUCLEOTIDE SEQUENCE [LARGE SCALE GENOMIC DNA]</scope>
    <source>
        <strain evidence="7 8">KMM 6351</strain>
    </source>
</reference>
<keyword evidence="2" id="KW-0479">Metal-binding</keyword>
<dbReference type="Proteomes" id="UP001165393">
    <property type="component" value="Unassembled WGS sequence"/>
</dbReference>
<gene>
    <name evidence="7" type="primary">radC</name>
    <name evidence="7" type="ORF">NAF29_15020</name>
</gene>
<evidence type="ECO:0000256" key="2">
    <source>
        <dbReference type="ARBA" id="ARBA00022723"/>
    </source>
</evidence>
<name>A0AA42B994_9GAMM</name>
<evidence type="ECO:0000259" key="6">
    <source>
        <dbReference type="PROSITE" id="PS50249"/>
    </source>
</evidence>
<proteinExistence type="predicted"/>
<keyword evidence="4" id="KW-0862">Zinc</keyword>
<dbReference type="CDD" id="cd08071">
    <property type="entry name" value="MPN_DUF2466"/>
    <property type="match status" value="1"/>
</dbReference>
<organism evidence="7 8">
    <name type="scientific">Echinimonas agarilytica</name>
    <dbReference type="NCBI Taxonomy" id="1215918"/>
    <lineage>
        <taxon>Bacteria</taxon>
        <taxon>Pseudomonadati</taxon>
        <taxon>Pseudomonadota</taxon>
        <taxon>Gammaproteobacteria</taxon>
        <taxon>Alteromonadales</taxon>
        <taxon>Echinimonadaceae</taxon>
        <taxon>Echinimonas</taxon>
    </lineage>
</organism>
<dbReference type="NCBIfam" id="TIGR00608">
    <property type="entry name" value="radc"/>
    <property type="match status" value="1"/>
</dbReference>
<dbReference type="GO" id="GO:0046872">
    <property type="term" value="F:metal ion binding"/>
    <property type="evidence" value="ECO:0007669"/>
    <property type="project" value="UniProtKB-KW"/>
</dbReference>
<feature type="domain" description="MPN" evidence="6">
    <location>
        <begin position="37"/>
        <end position="158"/>
    </location>
</feature>
<dbReference type="PROSITE" id="PS01302">
    <property type="entry name" value="UPF0758"/>
    <property type="match status" value="1"/>
</dbReference>
<sequence length="158" mass="17521">MSELKSKREALIGPLSVGEVLDAAANIVAERFISSDVYSSADKVKEYLKFKLVPYEREVFGVMFLTSQHALIDFEELFFGTVNMTTVYPREIVKAALKNNAAAVILAHNHPSGEPEPSQADRNITQRIQQALSLVDIDVLDHIIVGKESMSFAERGLI</sequence>
<protein>
    <submittedName>
        <fullName evidence="7">DNA repair protein RadC</fullName>
    </submittedName>
</protein>
<dbReference type="SUPFAM" id="SSF102712">
    <property type="entry name" value="JAB1/MPN domain"/>
    <property type="match status" value="1"/>
</dbReference>
<accession>A0AA42B994</accession>
<evidence type="ECO:0000256" key="5">
    <source>
        <dbReference type="ARBA" id="ARBA00023049"/>
    </source>
</evidence>
<dbReference type="PROSITE" id="PS50249">
    <property type="entry name" value="MPN"/>
    <property type="match status" value="1"/>
</dbReference>
<keyword evidence="8" id="KW-1185">Reference proteome</keyword>
<dbReference type="EMBL" id="JAMQGP010000008">
    <property type="protein sequence ID" value="MCM2680966.1"/>
    <property type="molecule type" value="Genomic_DNA"/>
</dbReference>
<dbReference type="Pfam" id="PF04002">
    <property type="entry name" value="RadC"/>
    <property type="match status" value="1"/>
</dbReference>
<dbReference type="InterPro" id="IPR020891">
    <property type="entry name" value="UPF0758_CS"/>
</dbReference>
<keyword evidence="1" id="KW-0645">Protease</keyword>